<evidence type="ECO:0000313" key="1">
    <source>
        <dbReference type="EMBL" id="KAI3719058.1"/>
    </source>
</evidence>
<name>A0ACB9BBV2_ARCLA</name>
<reference evidence="1 2" key="2">
    <citation type="journal article" date="2022" name="Mol. Ecol. Resour.">
        <title>The genomes of chicory, endive, great burdock and yacon provide insights into Asteraceae paleo-polyploidization history and plant inulin production.</title>
        <authorList>
            <person name="Fan W."/>
            <person name="Wang S."/>
            <person name="Wang H."/>
            <person name="Wang A."/>
            <person name="Jiang F."/>
            <person name="Liu H."/>
            <person name="Zhao H."/>
            <person name="Xu D."/>
            <person name="Zhang Y."/>
        </authorList>
    </citation>
    <scope>NUCLEOTIDE SEQUENCE [LARGE SCALE GENOMIC DNA]</scope>
    <source>
        <strain evidence="2">cv. Niubang</strain>
    </source>
</reference>
<protein>
    <submittedName>
        <fullName evidence="1">Uncharacterized protein</fullName>
    </submittedName>
</protein>
<keyword evidence="2" id="KW-1185">Reference proteome</keyword>
<organism evidence="1 2">
    <name type="scientific">Arctium lappa</name>
    <name type="common">Greater burdock</name>
    <name type="synonym">Lappa major</name>
    <dbReference type="NCBI Taxonomy" id="4217"/>
    <lineage>
        <taxon>Eukaryota</taxon>
        <taxon>Viridiplantae</taxon>
        <taxon>Streptophyta</taxon>
        <taxon>Embryophyta</taxon>
        <taxon>Tracheophyta</taxon>
        <taxon>Spermatophyta</taxon>
        <taxon>Magnoliopsida</taxon>
        <taxon>eudicotyledons</taxon>
        <taxon>Gunneridae</taxon>
        <taxon>Pentapetalae</taxon>
        <taxon>asterids</taxon>
        <taxon>campanulids</taxon>
        <taxon>Asterales</taxon>
        <taxon>Asteraceae</taxon>
        <taxon>Carduoideae</taxon>
        <taxon>Cardueae</taxon>
        <taxon>Arctiinae</taxon>
        <taxon>Arctium</taxon>
    </lineage>
</organism>
<sequence>MQVSKGNFVVMKGKQAENNLFHLVGEKVSSESSVMDNTKNMDATRLWHLQLGHTFKKNLETWLAHVEVETRKKLKVLRSDNDGEFTSGNFKAFCSSKGVHHHYTTPGDPESNRAAERMNRTLLEKVQCKDKLDPRATKGSLLGYTDGIKGYRI</sequence>
<dbReference type="Proteomes" id="UP001055879">
    <property type="component" value="Linkage Group LG06"/>
</dbReference>
<gene>
    <name evidence="1" type="ORF">L6452_19948</name>
</gene>
<reference evidence="2" key="1">
    <citation type="journal article" date="2022" name="Mol. Ecol. Resour.">
        <title>The genomes of chicory, endive, great burdock and yacon provide insights into Asteraceae palaeo-polyploidization history and plant inulin production.</title>
        <authorList>
            <person name="Fan W."/>
            <person name="Wang S."/>
            <person name="Wang H."/>
            <person name="Wang A."/>
            <person name="Jiang F."/>
            <person name="Liu H."/>
            <person name="Zhao H."/>
            <person name="Xu D."/>
            <person name="Zhang Y."/>
        </authorList>
    </citation>
    <scope>NUCLEOTIDE SEQUENCE [LARGE SCALE GENOMIC DNA]</scope>
    <source>
        <strain evidence="2">cv. Niubang</strain>
    </source>
</reference>
<dbReference type="EMBL" id="CM042052">
    <property type="protein sequence ID" value="KAI3719058.1"/>
    <property type="molecule type" value="Genomic_DNA"/>
</dbReference>
<accession>A0ACB9BBV2</accession>
<proteinExistence type="predicted"/>
<evidence type="ECO:0000313" key="2">
    <source>
        <dbReference type="Proteomes" id="UP001055879"/>
    </source>
</evidence>
<comment type="caution">
    <text evidence="1">The sequence shown here is derived from an EMBL/GenBank/DDBJ whole genome shotgun (WGS) entry which is preliminary data.</text>
</comment>